<proteinExistence type="predicted"/>
<dbReference type="InterPro" id="IPR041966">
    <property type="entry name" value="LOTUS-like"/>
</dbReference>
<evidence type="ECO:0000313" key="3">
    <source>
        <dbReference type="Proteomes" id="UP000018438"/>
    </source>
</evidence>
<dbReference type="Proteomes" id="UP000018438">
    <property type="component" value="Unassembled WGS sequence"/>
</dbReference>
<protein>
    <recommendedName>
        <fullName evidence="1">HTH OST-type domain-containing protein</fullName>
    </recommendedName>
</protein>
<dbReference type="AlphaFoldDB" id="N8Y2E7"/>
<comment type="caution">
    <text evidence="2">The sequence shown here is derived from an EMBL/GenBank/DDBJ whole genome shotgun (WGS) entry which is preliminary data.</text>
</comment>
<organism evidence="2 3">
    <name type="scientific">Acinetobacter schindleri NIPH 900</name>
    <dbReference type="NCBI Taxonomy" id="1217675"/>
    <lineage>
        <taxon>Bacteria</taxon>
        <taxon>Pseudomonadati</taxon>
        <taxon>Pseudomonadota</taxon>
        <taxon>Gammaproteobacteria</taxon>
        <taxon>Moraxellales</taxon>
        <taxon>Moraxellaceae</taxon>
        <taxon>Acinetobacter</taxon>
    </lineage>
</organism>
<accession>N8Y2E7</accession>
<dbReference type="Gene3D" id="3.30.420.610">
    <property type="entry name" value="LOTUS domain-like"/>
    <property type="match status" value="1"/>
</dbReference>
<dbReference type="HOGENOM" id="CLU_1136158_0_0_6"/>
<gene>
    <name evidence="2" type="ORF">F965_00922</name>
</gene>
<dbReference type="Pfam" id="PF12872">
    <property type="entry name" value="OST-HTH"/>
    <property type="match status" value="1"/>
</dbReference>
<keyword evidence="3" id="KW-1185">Reference proteome</keyword>
<evidence type="ECO:0000313" key="2">
    <source>
        <dbReference type="EMBL" id="ENV13823.1"/>
    </source>
</evidence>
<reference evidence="2 3" key="1">
    <citation type="submission" date="2013-02" db="EMBL/GenBank/DDBJ databases">
        <title>The Genome Sequence of Acinetobacter schindleri NIPH 900.</title>
        <authorList>
            <consortium name="The Broad Institute Genome Sequencing Platform"/>
            <consortium name="The Broad Institute Genome Sequencing Center for Infectious Disease"/>
            <person name="Cerqueira G."/>
            <person name="Feldgarden M."/>
            <person name="Courvalin P."/>
            <person name="Perichon B."/>
            <person name="Grillot-Courvalin C."/>
            <person name="Clermont D."/>
            <person name="Rocha E."/>
            <person name="Yoon E.-J."/>
            <person name="Nemec A."/>
            <person name="Walker B."/>
            <person name="Young S.K."/>
            <person name="Zeng Q."/>
            <person name="Gargeya S."/>
            <person name="Fitzgerald M."/>
            <person name="Haas B."/>
            <person name="Abouelleil A."/>
            <person name="Alvarado L."/>
            <person name="Arachchi H.M."/>
            <person name="Berlin A.M."/>
            <person name="Chapman S.B."/>
            <person name="Dewar J."/>
            <person name="Goldberg J."/>
            <person name="Griggs A."/>
            <person name="Gujja S."/>
            <person name="Hansen M."/>
            <person name="Howarth C."/>
            <person name="Imamovic A."/>
            <person name="Larimer J."/>
            <person name="McCowan C."/>
            <person name="Murphy C."/>
            <person name="Neiman D."/>
            <person name="Pearson M."/>
            <person name="Priest M."/>
            <person name="Roberts A."/>
            <person name="Saif S."/>
            <person name="Shea T."/>
            <person name="Sisk P."/>
            <person name="Sykes S."/>
            <person name="Wortman J."/>
            <person name="Nusbaum C."/>
            <person name="Birren B."/>
        </authorList>
    </citation>
    <scope>NUCLEOTIDE SEQUENCE [LARGE SCALE GENOMIC DNA]</scope>
    <source>
        <strain evidence="2 3">NIPH 900</strain>
    </source>
</reference>
<dbReference type="InterPro" id="IPR025605">
    <property type="entry name" value="OST-HTH/LOTUS_dom"/>
</dbReference>
<feature type="domain" description="HTH OST-type" evidence="1">
    <location>
        <begin position="160"/>
        <end position="217"/>
    </location>
</feature>
<dbReference type="EMBL" id="APPI01000012">
    <property type="protein sequence ID" value="ENV13823.1"/>
    <property type="molecule type" value="Genomic_DNA"/>
</dbReference>
<sequence length="244" mass="28181">MNRTIISKPNDLPLIIEPSVQNQTLGGLTTKALNSLFLVNPSEEDTIIPEPEDALRLDMKVSFNLCEHSHHKLNSQLQEFVKDRNFITHHFQEKYNLSNLDESKAAVDFLLTLEKKHKPFLDQFDQYFLTAQKSLETQINFLKSNLFKTRFLFPADEIYKEIESLIINNKKNDGWISLTTVGISINKKFPDANQKIKMEYGFKNLNDLILNTGLFLLKIEPTLKGERILIQVNNGEAIFELIEN</sequence>
<name>N8Y2E7_9GAMM</name>
<dbReference type="PATRIC" id="fig|1217675.3.peg.895"/>
<evidence type="ECO:0000259" key="1">
    <source>
        <dbReference type="Pfam" id="PF12872"/>
    </source>
</evidence>
<dbReference type="CDD" id="cd10146">
    <property type="entry name" value="LabA_like_C"/>
    <property type="match status" value="1"/>
</dbReference>